<feature type="region of interest" description="Disordered" evidence="8">
    <location>
        <begin position="754"/>
        <end position="775"/>
    </location>
</feature>
<feature type="transmembrane region" description="Helical" evidence="9">
    <location>
        <begin position="260"/>
        <end position="285"/>
    </location>
</feature>
<feature type="transmembrane region" description="Helical" evidence="9">
    <location>
        <begin position="335"/>
        <end position="352"/>
    </location>
</feature>
<evidence type="ECO:0000256" key="7">
    <source>
        <dbReference type="ARBA" id="ARBA00023004"/>
    </source>
</evidence>
<evidence type="ECO:0000256" key="5">
    <source>
        <dbReference type="ARBA" id="ARBA00022729"/>
    </source>
</evidence>
<keyword evidence="9" id="KW-0812">Transmembrane</keyword>
<dbReference type="RefSeq" id="WP_183611850.1">
    <property type="nucleotide sequence ID" value="NZ_JACICY010000001.1"/>
</dbReference>
<keyword evidence="3" id="KW-0349">Heme</keyword>
<dbReference type="Pfam" id="PF20628">
    <property type="entry name" value="Dyp_perox_C"/>
    <property type="match status" value="1"/>
</dbReference>
<dbReference type="PROSITE" id="PS51404">
    <property type="entry name" value="DYP_PEROXIDASE"/>
    <property type="match status" value="1"/>
</dbReference>
<keyword evidence="5" id="KW-0732">Signal</keyword>
<dbReference type="SUPFAM" id="SSF54909">
    <property type="entry name" value="Dimeric alpha+beta barrel"/>
    <property type="match status" value="1"/>
</dbReference>
<evidence type="ECO:0000256" key="1">
    <source>
        <dbReference type="ARBA" id="ARBA00001970"/>
    </source>
</evidence>
<evidence type="ECO:0000256" key="4">
    <source>
        <dbReference type="ARBA" id="ARBA00022723"/>
    </source>
</evidence>
<dbReference type="Proteomes" id="UP000562395">
    <property type="component" value="Unassembled WGS sequence"/>
</dbReference>
<evidence type="ECO:0000313" key="11">
    <source>
        <dbReference type="EMBL" id="MBB3859641.1"/>
    </source>
</evidence>
<protein>
    <submittedName>
        <fullName evidence="11">Deferrochelatase/peroxidase EfeB</fullName>
    </submittedName>
</protein>
<dbReference type="GO" id="GO:0005829">
    <property type="term" value="C:cytosol"/>
    <property type="evidence" value="ECO:0007669"/>
    <property type="project" value="TreeGrafter"/>
</dbReference>
<keyword evidence="9" id="KW-0472">Membrane</keyword>
<dbReference type="PANTHER" id="PTHR30521">
    <property type="entry name" value="DEFERROCHELATASE/PEROXIDASE"/>
    <property type="match status" value="1"/>
</dbReference>
<dbReference type="InterPro" id="IPR006314">
    <property type="entry name" value="Dyp_peroxidase"/>
</dbReference>
<keyword evidence="7" id="KW-0408">Iron</keyword>
<feature type="transmembrane region" description="Helical" evidence="9">
    <location>
        <begin position="236"/>
        <end position="254"/>
    </location>
</feature>
<evidence type="ECO:0000256" key="3">
    <source>
        <dbReference type="ARBA" id="ARBA00022617"/>
    </source>
</evidence>
<evidence type="ECO:0000256" key="8">
    <source>
        <dbReference type="SAM" id="MobiDB-lite"/>
    </source>
</evidence>
<organism evidence="11 12">
    <name type="scientific">Novosphingobium hassiacum</name>
    <dbReference type="NCBI Taxonomy" id="173676"/>
    <lineage>
        <taxon>Bacteria</taxon>
        <taxon>Pseudomonadati</taxon>
        <taxon>Pseudomonadota</taxon>
        <taxon>Alphaproteobacteria</taxon>
        <taxon>Sphingomonadales</taxon>
        <taxon>Sphingomonadaceae</taxon>
        <taxon>Novosphingobium</taxon>
    </lineage>
</organism>
<dbReference type="EMBL" id="JACICY010000001">
    <property type="protein sequence ID" value="MBB3859641.1"/>
    <property type="molecule type" value="Genomic_DNA"/>
</dbReference>
<comment type="cofactor">
    <cofactor evidence="1">
        <name>heme b</name>
        <dbReference type="ChEBI" id="CHEBI:60344"/>
    </cofactor>
</comment>
<reference evidence="11 12" key="1">
    <citation type="submission" date="2020-08" db="EMBL/GenBank/DDBJ databases">
        <title>Genomic Encyclopedia of Type Strains, Phase IV (KMG-IV): sequencing the most valuable type-strain genomes for metagenomic binning, comparative biology and taxonomic classification.</title>
        <authorList>
            <person name="Goeker M."/>
        </authorList>
    </citation>
    <scope>NUCLEOTIDE SEQUENCE [LARGE SCALE GENOMIC DNA]</scope>
    <source>
        <strain evidence="11 12">DSM 14552</strain>
    </source>
</reference>
<accession>A0A7W5ZTG9</accession>
<evidence type="ECO:0000256" key="2">
    <source>
        <dbReference type="ARBA" id="ARBA00022559"/>
    </source>
</evidence>
<dbReference type="InterPro" id="IPR048328">
    <property type="entry name" value="Dyp_perox_C"/>
</dbReference>
<keyword evidence="6" id="KW-0560">Oxidoreductase</keyword>
<evidence type="ECO:0000256" key="6">
    <source>
        <dbReference type="ARBA" id="ARBA00023002"/>
    </source>
</evidence>
<dbReference type="GO" id="GO:0046872">
    <property type="term" value="F:metal ion binding"/>
    <property type="evidence" value="ECO:0007669"/>
    <property type="project" value="UniProtKB-KW"/>
</dbReference>
<keyword evidence="9" id="KW-1133">Transmembrane helix</keyword>
<dbReference type="GO" id="GO:0004601">
    <property type="term" value="F:peroxidase activity"/>
    <property type="evidence" value="ECO:0007669"/>
    <property type="project" value="UniProtKB-KW"/>
</dbReference>
<dbReference type="InterPro" id="IPR011008">
    <property type="entry name" value="Dimeric_a/b-barrel"/>
</dbReference>
<keyword evidence="2 11" id="KW-0575">Peroxidase</keyword>
<dbReference type="AlphaFoldDB" id="A0A7W5ZTG9"/>
<keyword evidence="4" id="KW-0479">Metal-binding</keyword>
<evidence type="ECO:0000259" key="10">
    <source>
        <dbReference type="Pfam" id="PF20628"/>
    </source>
</evidence>
<name>A0A7W5ZTG9_9SPHN</name>
<dbReference type="PANTHER" id="PTHR30521:SF4">
    <property type="entry name" value="DEFERROCHELATASE"/>
    <property type="match status" value="1"/>
</dbReference>
<evidence type="ECO:0000256" key="9">
    <source>
        <dbReference type="SAM" id="Phobius"/>
    </source>
</evidence>
<keyword evidence="12" id="KW-1185">Reference proteome</keyword>
<gene>
    <name evidence="11" type="ORF">GGQ88_000881</name>
</gene>
<evidence type="ECO:0000313" key="12">
    <source>
        <dbReference type="Proteomes" id="UP000562395"/>
    </source>
</evidence>
<proteinExistence type="predicted"/>
<sequence length="1045" mass="114932">MTERQDFVTIAIPFADRTEWAPLALADVERAVAALGNPANKDIAKRLRDTGIVHFASIHVIPADEPDSPAHLLIEATVDGPANKAVDALAGALAADLLPILAMIGTTTRIGEVEQLLRRHAYGISPAPLRWFGRLAGLPFNGIPGLTVKAICENREIVKQARQIVARVRAQSSASGPQTVFTAVDDALGKRVRDRPGAKPERLSFTETASAPWLEFERSEWNIAWFFRALRDAWQLLVLAVALPYLAALVILKLTGASTLVSASAAIAPGLVFVALFASLLALLLRRDETANRPIDRTPSPELLGRMMALENAQGCVQNHMISVTRLRASSIRRLSLALGFYAIAAMARIGLMRSGFLATIGTIHAARWIVLPKTRQLLFCSNYDGSWESYLEDFITKSAKGVTCVWSNTEGFPSTELLFFKGAEDGDRMKRFARASMQPTPFWFSAYPDLTCTQIRKHALIVSGLHCAERVSVSPSDAEAWLDLFGSIPRPDYGLQYEEIQTLMFGGLSRHPHSSVVALRFGKPRKGLHPYTHVQQWLADLIAADTVSFGDKPAEDFVCNLAFSAEGLRLLGLDAELDISGAGAVQGFPAAFALGMSHPSRKRALDDPQTLEWTEHDAHVTLLLYARNQAAAARFDTVIAQAVAAGLTDPITIQTGLNKFKPADFRAAWDASDPNVSAPAENQKFLHASADSDAELTVEPFGFVDGVSQPLVRGFPGRHGAPDPIHAVEPGEFILGYADNRGYYPPSPLIARDMSDRGMEPGELLPSPPPDQPSQYPDFSARAAMARDFGRNGSYLVIRQLAQDVETFRNQLDAEAERLCSQPDVINPHNGNLHRTREWIAAKMVGRWRDGSSLVDHPFHPAFRNNADAVETNDFLYKTADPQGLRCPFGAHVRRTFPRDSLAQTDPFELSVSNRHRLLRRGRPYLGDDGKTAKGTLFICFNADIERQFEFVQQTWLGSPAFHGLEREPDPFVMHHGGRNEEREGGPQRFTITGRNAALELCPVKRHVTLRGGGYFFMPGRHAIWFLAGDAFDQGVMPMPTLAY</sequence>
<comment type="caution">
    <text evidence="11">The sequence shown here is derived from an EMBL/GenBank/DDBJ whole genome shotgun (WGS) entry which is preliminary data.</text>
</comment>
<dbReference type="GO" id="GO:0020037">
    <property type="term" value="F:heme binding"/>
    <property type="evidence" value="ECO:0007669"/>
    <property type="project" value="InterPro"/>
</dbReference>
<feature type="domain" description="Dyp-type peroxidase C-terminal" evidence="10">
    <location>
        <begin position="915"/>
        <end position="959"/>
    </location>
</feature>